<name>A0ABW7YWH4_9ACTN</name>
<feature type="transmembrane region" description="Helical" evidence="7">
    <location>
        <begin position="83"/>
        <end position="102"/>
    </location>
</feature>
<comment type="subcellular location">
    <subcellularLocation>
        <location evidence="1">Cell membrane</location>
        <topology evidence="1">Multi-pass membrane protein</topology>
    </subcellularLocation>
</comment>
<feature type="transmembrane region" description="Helical" evidence="7">
    <location>
        <begin position="312"/>
        <end position="333"/>
    </location>
</feature>
<keyword evidence="6 7" id="KW-0472">Membrane</keyword>
<evidence type="ECO:0000256" key="7">
    <source>
        <dbReference type="SAM" id="Phobius"/>
    </source>
</evidence>
<dbReference type="SUPFAM" id="SSF103473">
    <property type="entry name" value="MFS general substrate transporter"/>
    <property type="match status" value="1"/>
</dbReference>
<keyword evidence="3" id="KW-1003">Cell membrane</keyword>
<feature type="transmembrane region" description="Helical" evidence="7">
    <location>
        <begin position="354"/>
        <end position="373"/>
    </location>
</feature>
<accession>A0ABW7YWH4</accession>
<dbReference type="Proteomes" id="UP001612741">
    <property type="component" value="Unassembled WGS sequence"/>
</dbReference>
<dbReference type="PANTHER" id="PTHR23513:SF6">
    <property type="entry name" value="MAJOR FACILITATOR SUPERFAMILY ASSOCIATED DOMAIN-CONTAINING PROTEIN"/>
    <property type="match status" value="1"/>
</dbReference>
<dbReference type="PANTHER" id="PTHR23513">
    <property type="entry name" value="INTEGRAL MEMBRANE EFFLUX PROTEIN-RELATED"/>
    <property type="match status" value="1"/>
</dbReference>
<dbReference type="EMBL" id="JBITGY010000006">
    <property type="protein sequence ID" value="MFI6500273.1"/>
    <property type="molecule type" value="Genomic_DNA"/>
</dbReference>
<evidence type="ECO:0000313" key="8">
    <source>
        <dbReference type="EMBL" id="MFI6500273.1"/>
    </source>
</evidence>
<evidence type="ECO:0000256" key="4">
    <source>
        <dbReference type="ARBA" id="ARBA00022692"/>
    </source>
</evidence>
<gene>
    <name evidence="8" type="ORF">ACIBG2_23020</name>
</gene>
<evidence type="ECO:0000256" key="6">
    <source>
        <dbReference type="ARBA" id="ARBA00023136"/>
    </source>
</evidence>
<proteinExistence type="predicted"/>
<dbReference type="Pfam" id="PF05977">
    <property type="entry name" value="MFS_3"/>
    <property type="match status" value="1"/>
</dbReference>
<feature type="transmembrane region" description="Helical" evidence="7">
    <location>
        <begin position="379"/>
        <end position="399"/>
    </location>
</feature>
<evidence type="ECO:0000256" key="5">
    <source>
        <dbReference type="ARBA" id="ARBA00022989"/>
    </source>
</evidence>
<organism evidence="8 9">
    <name type="scientific">Nonomuraea typhae</name>
    <dbReference type="NCBI Taxonomy" id="2603600"/>
    <lineage>
        <taxon>Bacteria</taxon>
        <taxon>Bacillati</taxon>
        <taxon>Actinomycetota</taxon>
        <taxon>Actinomycetes</taxon>
        <taxon>Streptosporangiales</taxon>
        <taxon>Streptosporangiaceae</taxon>
        <taxon>Nonomuraea</taxon>
    </lineage>
</organism>
<sequence length="420" mass="43934">MSGKRSLWRDRDFVLLWSAQNVSMLGSEVTLLALPLVAGVVLGASPFEMGVVAAARKLPVLFASLPAGVLADRWRKRPIMISTHLVAGLAMLSIPVAAMSGALTLSQLYVVAAVAGLCETVFNPVYQSYPLVLLGRERLIEGNAKLSLAMTAASTLGASAGGFIVGLVGAVKAMLADALSFFAAALAIWAIRAPEPPPSPSPGTRMRSEIAEGLRYVFRHPLIRPIALSLPVFSFALAGTHALWIVYVVKELHWEPQVIGLALGVSGLGGVAGGMIAHRLAARFGLARTIVWSATVYAVGDLPLVLASPGLAGQIIVTLSWTILFAGAVVVQVSQRSFRQLITPLQLQGRLAATTRWLAWGAAPLGALLAGALAEVAGLRLALLTAALVVGLGPLVLWLSPLRSLKDDPVPATEATADVQ</sequence>
<keyword evidence="4 7" id="KW-0812">Transmembrane</keyword>
<feature type="transmembrane region" description="Helical" evidence="7">
    <location>
        <begin position="225"/>
        <end position="246"/>
    </location>
</feature>
<keyword evidence="5 7" id="KW-1133">Transmembrane helix</keyword>
<dbReference type="RefSeq" id="WP_397084070.1">
    <property type="nucleotide sequence ID" value="NZ_JBITGY010000006.1"/>
</dbReference>
<feature type="transmembrane region" description="Helical" evidence="7">
    <location>
        <begin position="258"/>
        <end position="277"/>
    </location>
</feature>
<evidence type="ECO:0000256" key="2">
    <source>
        <dbReference type="ARBA" id="ARBA00022448"/>
    </source>
</evidence>
<comment type="caution">
    <text evidence="8">The sequence shown here is derived from an EMBL/GenBank/DDBJ whole genome shotgun (WGS) entry which is preliminary data.</text>
</comment>
<dbReference type="CDD" id="cd06173">
    <property type="entry name" value="MFS_MefA_like"/>
    <property type="match status" value="1"/>
</dbReference>
<protein>
    <submittedName>
        <fullName evidence="8">MFS transporter</fullName>
    </submittedName>
</protein>
<evidence type="ECO:0000256" key="1">
    <source>
        <dbReference type="ARBA" id="ARBA00004651"/>
    </source>
</evidence>
<keyword evidence="9" id="KW-1185">Reference proteome</keyword>
<dbReference type="InterPro" id="IPR036259">
    <property type="entry name" value="MFS_trans_sf"/>
</dbReference>
<evidence type="ECO:0000313" key="9">
    <source>
        <dbReference type="Proteomes" id="UP001612741"/>
    </source>
</evidence>
<keyword evidence="2" id="KW-0813">Transport</keyword>
<dbReference type="Gene3D" id="1.20.1250.20">
    <property type="entry name" value="MFS general substrate transporter like domains"/>
    <property type="match status" value="1"/>
</dbReference>
<evidence type="ECO:0000256" key="3">
    <source>
        <dbReference type="ARBA" id="ARBA00022475"/>
    </source>
</evidence>
<dbReference type="InterPro" id="IPR010290">
    <property type="entry name" value="TM_effector"/>
</dbReference>
<feature type="transmembrane region" description="Helical" evidence="7">
    <location>
        <begin position="289"/>
        <end position="306"/>
    </location>
</feature>
<reference evidence="8 9" key="1">
    <citation type="submission" date="2024-10" db="EMBL/GenBank/DDBJ databases">
        <title>The Natural Products Discovery Center: Release of the First 8490 Sequenced Strains for Exploring Actinobacteria Biosynthetic Diversity.</title>
        <authorList>
            <person name="Kalkreuter E."/>
            <person name="Kautsar S.A."/>
            <person name="Yang D."/>
            <person name="Bader C.D."/>
            <person name="Teijaro C.N."/>
            <person name="Fluegel L."/>
            <person name="Davis C.M."/>
            <person name="Simpson J.R."/>
            <person name="Lauterbach L."/>
            <person name="Steele A.D."/>
            <person name="Gui C."/>
            <person name="Meng S."/>
            <person name="Li G."/>
            <person name="Viehrig K."/>
            <person name="Ye F."/>
            <person name="Su P."/>
            <person name="Kiefer A.F."/>
            <person name="Nichols A."/>
            <person name="Cepeda A.J."/>
            <person name="Yan W."/>
            <person name="Fan B."/>
            <person name="Jiang Y."/>
            <person name="Adhikari A."/>
            <person name="Zheng C.-J."/>
            <person name="Schuster L."/>
            <person name="Cowan T.M."/>
            <person name="Smanski M.J."/>
            <person name="Chevrette M.G."/>
            <person name="De Carvalho L.P.S."/>
            <person name="Shen B."/>
        </authorList>
    </citation>
    <scope>NUCLEOTIDE SEQUENCE [LARGE SCALE GENOMIC DNA]</scope>
    <source>
        <strain evidence="8 9">NPDC050545</strain>
    </source>
</reference>
<feature type="transmembrane region" description="Helical" evidence="7">
    <location>
        <begin position="146"/>
        <end position="167"/>
    </location>
</feature>